<feature type="binding site" evidence="4">
    <location>
        <position position="155"/>
    </location>
    <ligand>
        <name>substrate</name>
    </ligand>
</feature>
<dbReference type="Pfam" id="PF07470">
    <property type="entry name" value="Glyco_hydro_88"/>
    <property type="match status" value="1"/>
</dbReference>
<dbReference type="GO" id="GO:0052757">
    <property type="term" value="F:chondroitin hydrolase activity"/>
    <property type="evidence" value="ECO:0007669"/>
    <property type="project" value="TreeGrafter"/>
</dbReference>
<feature type="active site" description="Proton donor" evidence="3">
    <location>
        <position position="155"/>
    </location>
</feature>
<sequence>MMSHENVKLQPAELSAWWDKVKTKVDRMIEAGWTEAPHVSAAGKYDQIKVDQWISGFWPGILWLMYEMTGERRYRDEAEPWDERMEQCFLRDNHFHHDVGFQFLPTSVIRYKLTGDPDARRRGLFAANYLAGRYNPAGQFIRAWPRNQTGWSIIDSMMNLPLLFWASEESDDPRFKHIAVAHADMVLRSFIRDDGSVHHIVIFDPETGQVERYDGGQGFAPQSSWSRGQAWALYGMSCAYRYTGEIRYLNAAKRVAHYFISALPEDDVPHWDFRAAADLTDEPRDTSAASCAASGLIDIASQVSPEEAALYQRAATRILSSLSNNYSTLDQPEYEGILLGATGHKPVNSNVNVSLIYGDYYYIEALAKCKGWGRHIF</sequence>
<comment type="similarity">
    <text evidence="2">Belongs to the glycosyl hydrolase 88 family.</text>
</comment>
<accession>A0A7W5B4W9</accession>
<feature type="active site" description="Nucleophile" evidence="3">
    <location>
        <position position="98"/>
    </location>
</feature>
<proteinExistence type="inferred from homology"/>
<evidence type="ECO:0000256" key="2">
    <source>
        <dbReference type="ARBA" id="ARBA00038358"/>
    </source>
</evidence>
<comment type="caution">
    <text evidence="5">The sequence shown here is derived from an EMBL/GenBank/DDBJ whole genome shotgun (WGS) entry which is preliminary data.</text>
</comment>
<evidence type="ECO:0000256" key="1">
    <source>
        <dbReference type="ARBA" id="ARBA00022801"/>
    </source>
</evidence>
<dbReference type="PANTHER" id="PTHR36845:SF1">
    <property type="entry name" value="HYDROLASE, PUTATIVE (AFU_ORTHOLOGUE AFUA_7G05090)-RELATED"/>
    <property type="match status" value="1"/>
</dbReference>
<evidence type="ECO:0000256" key="4">
    <source>
        <dbReference type="PIRSR" id="PIRSR610905-2"/>
    </source>
</evidence>
<dbReference type="InterPro" id="IPR012341">
    <property type="entry name" value="6hp_glycosidase-like_sf"/>
</dbReference>
<dbReference type="RefSeq" id="WP_183604503.1">
    <property type="nucleotide sequence ID" value="NZ_JACHXK010000032.1"/>
</dbReference>
<dbReference type="EMBL" id="JACHXK010000032">
    <property type="protein sequence ID" value="MBB3114469.1"/>
    <property type="molecule type" value="Genomic_DNA"/>
</dbReference>
<dbReference type="Gene3D" id="1.50.10.10">
    <property type="match status" value="1"/>
</dbReference>
<gene>
    <name evidence="5" type="ORF">FHS18_006590</name>
</gene>
<dbReference type="EC" id="3.2.1.180" evidence="5"/>
<dbReference type="InterPro" id="IPR052369">
    <property type="entry name" value="UG_Glycosaminoglycan_Hydrolase"/>
</dbReference>
<dbReference type="AlphaFoldDB" id="A0A7W5B4W9"/>
<dbReference type="GO" id="GO:0102212">
    <property type="term" value="F:unsaturated chondroitin disaccharide hydrolase activity"/>
    <property type="evidence" value="ECO:0007669"/>
    <property type="project" value="UniProtKB-EC"/>
</dbReference>
<dbReference type="Proteomes" id="UP000570361">
    <property type="component" value="Unassembled WGS sequence"/>
</dbReference>
<protein>
    <submittedName>
        <fullName evidence="5">Unsaturated chondroitin disaccharide hydrolase</fullName>
        <ecNumber evidence="5">3.2.1.180</ecNumber>
    </submittedName>
</protein>
<evidence type="ECO:0000313" key="6">
    <source>
        <dbReference type="Proteomes" id="UP000570361"/>
    </source>
</evidence>
<keyword evidence="6" id="KW-1185">Reference proteome</keyword>
<organism evidence="5 6">
    <name type="scientific">Paenibacillus phyllosphaerae</name>
    <dbReference type="NCBI Taxonomy" id="274593"/>
    <lineage>
        <taxon>Bacteria</taxon>
        <taxon>Bacillati</taxon>
        <taxon>Bacillota</taxon>
        <taxon>Bacilli</taxon>
        <taxon>Bacillales</taxon>
        <taxon>Paenibacillaceae</taxon>
        <taxon>Paenibacillus</taxon>
    </lineage>
</organism>
<dbReference type="GO" id="GO:0000272">
    <property type="term" value="P:polysaccharide catabolic process"/>
    <property type="evidence" value="ECO:0007669"/>
    <property type="project" value="TreeGrafter"/>
</dbReference>
<dbReference type="InterPro" id="IPR008928">
    <property type="entry name" value="6-hairpin_glycosidase_sf"/>
</dbReference>
<dbReference type="SUPFAM" id="SSF48208">
    <property type="entry name" value="Six-hairpin glycosidases"/>
    <property type="match status" value="1"/>
</dbReference>
<evidence type="ECO:0000256" key="3">
    <source>
        <dbReference type="PIRSR" id="PIRSR610905-1"/>
    </source>
</evidence>
<evidence type="ECO:0000313" key="5">
    <source>
        <dbReference type="EMBL" id="MBB3114469.1"/>
    </source>
</evidence>
<keyword evidence="1 5" id="KW-0378">Hydrolase</keyword>
<keyword evidence="5" id="KW-0326">Glycosidase</keyword>
<feature type="binding site" evidence="4">
    <location>
        <position position="231"/>
    </location>
    <ligand>
        <name>substrate</name>
    </ligand>
</feature>
<dbReference type="InterPro" id="IPR010905">
    <property type="entry name" value="Glyco_hydro_88"/>
</dbReference>
<reference evidence="5 6" key="1">
    <citation type="submission" date="2020-08" db="EMBL/GenBank/DDBJ databases">
        <title>Genomic Encyclopedia of Type Strains, Phase III (KMG-III): the genomes of soil and plant-associated and newly described type strains.</title>
        <authorList>
            <person name="Whitman W."/>
        </authorList>
    </citation>
    <scope>NUCLEOTIDE SEQUENCE [LARGE SCALE GENOMIC DNA]</scope>
    <source>
        <strain evidence="5 6">CECT 5862</strain>
    </source>
</reference>
<feature type="binding site" evidence="4">
    <location>
        <position position="98"/>
    </location>
    <ligand>
        <name>substrate</name>
    </ligand>
</feature>
<name>A0A7W5B4W9_9BACL</name>
<feature type="binding site" evidence="4">
    <location>
        <position position="227"/>
    </location>
    <ligand>
        <name>substrate</name>
    </ligand>
</feature>
<dbReference type="PANTHER" id="PTHR36845">
    <property type="entry name" value="HYDROLASE, PUTATIVE (AFU_ORTHOLOGUE AFUA_7G05090)-RELATED"/>
    <property type="match status" value="1"/>
</dbReference>